<sequence length="129" mass="14109">MDISFEAVFIAQQPDAAHDPFCGVIRRHFHSRTQEKAFYIIPAVKFNGQARKLPRLKAGSSYVRGTPVGAVFAVKNAIICEQDLEKRNAAPVRGPCMADSRGRRASNLSGVFSPDPAGRARYVEFCAVG</sequence>
<accession>A0A645HGD8</accession>
<dbReference type="EMBL" id="VSSQ01087920">
    <property type="protein sequence ID" value="MPN34733.1"/>
    <property type="molecule type" value="Genomic_DNA"/>
</dbReference>
<proteinExistence type="predicted"/>
<protein>
    <submittedName>
        <fullName evidence="1">Uncharacterized protein</fullName>
    </submittedName>
</protein>
<evidence type="ECO:0000313" key="1">
    <source>
        <dbReference type="EMBL" id="MPN34733.1"/>
    </source>
</evidence>
<reference evidence="1" key="1">
    <citation type="submission" date="2019-08" db="EMBL/GenBank/DDBJ databases">
        <authorList>
            <person name="Kucharzyk K."/>
            <person name="Murdoch R.W."/>
            <person name="Higgins S."/>
            <person name="Loffler F."/>
        </authorList>
    </citation>
    <scope>NUCLEOTIDE SEQUENCE</scope>
</reference>
<dbReference type="AlphaFoldDB" id="A0A645HGD8"/>
<comment type="caution">
    <text evidence="1">The sequence shown here is derived from an EMBL/GenBank/DDBJ whole genome shotgun (WGS) entry which is preliminary data.</text>
</comment>
<gene>
    <name evidence="1" type="ORF">SDC9_182227</name>
</gene>
<name>A0A645HGD8_9ZZZZ</name>
<organism evidence="1">
    <name type="scientific">bioreactor metagenome</name>
    <dbReference type="NCBI Taxonomy" id="1076179"/>
    <lineage>
        <taxon>unclassified sequences</taxon>
        <taxon>metagenomes</taxon>
        <taxon>ecological metagenomes</taxon>
    </lineage>
</organism>